<protein>
    <submittedName>
        <fullName evidence="1">Uncharacterized protein</fullName>
    </submittedName>
</protein>
<keyword evidence="2" id="KW-1185">Reference proteome</keyword>
<evidence type="ECO:0000313" key="1">
    <source>
        <dbReference type="EMBL" id="MPC47292.1"/>
    </source>
</evidence>
<dbReference type="EMBL" id="VSRR010007657">
    <property type="protein sequence ID" value="MPC47292.1"/>
    <property type="molecule type" value="Genomic_DNA"/>
</dbReference>
<accession>A0A5B7FLC7</accession>
<name>A0A5B7FLC7_PORTR</name>
<organism evidence="1 2">
    <name type="scientific">Portunus trituberculatus</name>
    <name type="common">Swimming crab</name>
    <name type="synonym">Neptunus trituberculatus</name>
    <dbReference type="NCBI Taxonomy" id="210409"/>
    <lineage>
        <taxon>Eukaryota</taxon>
        <taxon>Metazoa</taxon>
        <taxon>Ecdysozoa</taxon>
        <taxon>Arthropoda</taxon>
        <taxon>Crustacea</taxon>
        <taxon>Multicrustacea</taxon>
        <taxon>Malacostraca</taxon>
        <taxon>Eumalacostraca</taxon>
        <taxon>Eucarida</taxon>
        <taxon>Decapoda</taxon>
        <taxon>Pleocyemata</taxon>
        <taxon>Brachyura</taxon>
        <taxon>Eubrachyura</taxon>
        <taxon>Portunoidea</taxon>
        <taxon>Portunidae</taxon>
        <taxon>Portuninae</taxon>
        <taxon>Portunus</taxon>
    </lineage>
</organism>
<reference evidence="1 2" key="1">
    <citation type="submission" date="2019-05" db="EMBL/GenBank/DDBJ databases">
        <title>Another draft genome of Portunus trituberculatus and its Hox gene families provides insights of decapod evolution.</title>
        <authorList>
            <person name="Jeong J.-H."/>
            <person name="Song I."/>
            <person name="Kim S."/>
            <person name="Choi T."/>
            <person name="Kim D."/>
            <person name="Ryu S."/>
            <person name="Kim W."/>
        </authorList>
    </citation>
    <scope>NUCLEOTIDE SEQUENCE [LARGE SCALE GENOMIC DNA]</scope>
    <source>
        <tissue evidence="1">Muscle</tissue>
    </source>
</reference>
<gene>
    <name evidence="1" type="ORF">E2C01_041034</name>
</gene>
<evidence type="ECO:0000313" key="2">
    <source>
        <dbReference type="Proteomes" id="UP000324222"/>
    </source>
</evidence>
<sequence>MYSEAMKYQINDKWHRYLKITKKCENLRLTFTHCMPHVCTPFSSSLSLTSHLTQLGAVWTHTLSWGHNNAAPKDNLCSLHFYASPTQCIHHGTLPSLFPIPLSTILHSLPPSLMPLMQVPHSLALSLSLPLPH</sequence>
<comment type="caution">
    <text evidence="1">The sequence shown here is derived from an EMBL/GenBank/DDBJ whole genome shotgun (WGS) entry which is preliminary data.</text>
</comment>
<dbReference type="Proteomes" id="UP000324222">
    <property type="component" value="Unassembled WGS sequence"/>
</dbReference>
<dbReference type="AlphaFoldDB" id="A0A5B7FLC7"/>
<proteinExistence type="predicted"/>